<dbReference type="Proteomes" id="UP000515121">
    <property type="component" value="Unplaced"/>
</dbReference>
<protein>
    <submittedName>
        <fullName evidence="2">Uncharacterized protein LOC111310578</fullName>
    </submittedName>
</protein>
<dbReference type="PANTHER" id="PTHR23185">
    <property type="entry name" value="PROTEIN VIRILIZER HOMOLOG"/>
    <property type="match status" value="1"/>
</dbReference>
<reference evidence="2" key="1">
    <citation type="submission" date="2025-08" db="UniProtKB">
        <authorList>
            <consortium name="RefSeq"/>
        </authorList>
    </citation>
    <scope>IDENTIFICATION</scope>
    <source>
        <tissue evidence="2">Fruit stalk</tissue>
    </source>
</reference>
<sequence>MNAVVALKFLFGLPDDMAGLRGFPEENINCIEEFSTLLSSRISDDDYQSPSDMHVTMCQVSESVKSLLLLFQNSTAAVKVDDTILHESVSFPLNNFQDPSRIHHFGPRLLQTALPSRRKLQPADSSNRRARGDNSVVEITNPTTFSRGLGLVFLLHQPELTATLIHALKGADAMNKEDCVPLRYASVLISKGFTCSPLEVGIIVETHLRVVNAIDRLLSSTPQSEEFLWVLWELCGSDCDARLYLALVSFQEVVSNSDLKLCIRIKESEPAIKNSGGSPLNLAILHSAAEIVEVIVTDSTATSLSSWIGHAMELHKALHSSSPGSNRKDGPTRLLEWIDGGLVYHKNGAIGLLRYAAVLASGGDAHLTSTNILVSDFTDVVDNVAGESSNASDINVMENLASIISLKSFDGDNLRDSAIAQLTTAFRILAFISENPTVATTLYDEGAIAVIYMVLVNCSFMLERSSNSYDYLVDEGTECNSTSDLLLELQS</sequence>
<dbReference type="AlphaFoldDB" id="A0A6P6ALT7"/>
<dbReference type="GeneID" id="111310578"/>
<accession>A0A6P6ALT7</accession>
<dbReference type="GO" id="GO:0003723">
    <property type="term" value="F:RNA binding"/>
    <property type="evidence" value="ECO:0007669"/>
    <property type="project" value="TreeGrafter"/>
</dbReference>
<keyword evidence="1" id="KW-1185">Reference proteome</keyword>
<proteinExistence type="predicted"/>
<gene>
    <name evidence="2" type="primary">LOC111310578</name>
</gene>
<evidence type="ECO:0000313" key="1">
    <source>
        <dbReference type="Proteomes" id="UP000515121"/>
    </source>
</evidence>
<name>A0A6P6ALT7_DURZI</name>
<dbReference type="KEGG" id="dzi:111310578"/>
<organism evidence="1 2">
    <name type="scientific">Durio zibethinus</name>
    <name type="common">Durian</name>
    <dbReference type="NCBI Taxonomy" id="66656"/>
    <lineage>
        <taxon>Eukaryota</taxon>
        <taxon>Viridiplantae</taxon>
        <taxon>Streptophyta</taxon>
        <taxon>Embryophyta</taxon>
        <taxon>Tracheophyta</taxon>
        <taxon>Spermatophyta</taxon>
        <taxon>Magnoliopsida</taxon>
        <taxon>eudicotyledons</taxon>
        <taxon>Gunneridae</taxon>
        <taxon>Pentapetalae</taxon>
        <taxon>rosids</taxon>
        <taxon>malvids</taxon>
        <taxon>Malvales</taxon>
        <taxon>Malvaceae</taxon>
        <taxon>Helicteroideae</taxon>
        <taxon>Durio</taxon>
    </lineage>
</organism>
<evidence type="ECO:0000313" key="2">
    <source>
        <dbReference type="RefSeq" id="XP_022765793.1"/>
    </source>
</evidence>
<dbReference type="InterPro" id="IPR026736">
    <property type="entry name" value="Virilizer"/>
</dbReference>
<dbReference type="GO" id="GO:0036396">
    <property type="term" value="C:RNA N6-methyladenosine methyltransferase complex"/>
    <property type="evidence" value="ECO:0007669"/>
    <property type="project" value="TreeGrafter"/>
</dbReference>
<dbReference type="PANTHER" id="PTHR23185:SF0">
    <property type="entry name" value="PROTEIN VIRILIZER HOMOLOG"/>
    <property type="match status" value="1"/>
</dbReference>
<dbReference type="OrthoDB" id="2011702at2759"/>
<dbReference type="RefSeq" id="XP_022765793.1">
    <property type="nucleotide sequence ID" value="XM_022910058.1"/>
</dbReference>